<accession>A0A0E0QHU4</accession>
<dbReference type="PANTHER" id="PTHR31268:SF29">
    <property type="entry name" value="GALACTINOL--SUCROSE GALACTOSYLTRANSFERASE 1-RELATED"/>
    <property type="match status" value="1"/>
</dbReference>
<dbReference type="STRING" id="4529.A0A0E0QHU4"/>
<name>A0A0E0QHU4_ORYRU</name>
<evidence type="ECO:0000256" key="2">
    <source>
        <dbReference type="SAM" id="SignalP"/>
    </source>
</evidence>
<dbReference type="eggNOG" id="ENOG502QPVE">
    <property type="taxonomic scope" value="Eukaryota"/>
</dbReference>
<reference evidence="4" key="1">
    <citation type="submission" date="2013-06" db="EMBL/GenBank/DDBJ databases">
        <authorList>
            <person name="Zhao Q."/>
        </authorList>
    </citation>
    <scope>NUCLEOTIDE SEQUENCE</scope>
    <source>
        <strain evidence="4">cv. W1943</strain>
    </source>
</reference>
<evidence type="ECO:0000256" key="1">
    <source>
        <dbReference type="ARBA" id="ARBA00023277"/>
    </source>
</evidence>
<dbReference type="Pfam" id="PF05691">
    <property type="entry name" value="Raffinose_syn"/>
    <property type="match status" value="1"/>
</dbReference>
<keyword evidence="4" id="KW-1185">Reference proteome</keyword>
<reference evidence="3" key="2">
    <citation type="submission" date="2015-06" db="UniProtKB">
        <authorList>
            <consortium name="EnsemblPlants"/>
        </authorList>
    </citation>
    <scope>IDENTIFICATION</scope>
</reference>
<evidence type="ECO:0000313" key="3">
    <source>
        <dbReference type="EnsemblPlants" id="ORUFI08G13250.1"/>
    </source>
</evidence>
<keyword evidence="1" id="KW-0119">Carbohydrate metabolism</keyword>
<feature type="signal peptide" evidence="2">
    <location>
        <begin position="1"/>
        <end position="19"/>
    </location>
</feature>
<dbReference type="EnsemblPlants" id="ORUFI08G13250.1">
    <property type="protein sequence ID" value="ORUFI08G13250.1"/>
    <property type="gene ID" value="ORUFI08G13250"/>
</dbReference>
<feature type="chain" id="PRO_5002371248" evidence="2">
    <location>
        <begin position="20"/>
        <end position="136"/>
    </location>
</feature>
<keyword evidence="2" id="KW-0732">Signal</keyword>
<dbReference type="HOGENOM" id="CLU_1878831_0_0_1"/>
<dbReference type="InterPro" id="IPR008811">
    <property type="entry name" value="Glycosyl_hydrolases_36"/>
</dbReference>
<proteinExistence type="predicted"/>
<dbReference type="AlphaFoldDB" id="A0A0E0QHU4"/>
<dbReference type="Proteomes" id="UP000008022">
    <property type="component" value="Unassembled WGS sequence"/>
</dbReference>
<evidence type="ECO:0000313" key="4">
    <source>
        <dbReference type="Proteomes" id="UP000008022"/>
    </source>
</evidence>
<protein>
    <submittedName>
        <fullName evidence="3">Uncharacterized protein</fullName>
    </submittedName>
</protein>
<organism evidence="3 4">
    <name type="scientific">Oryza rufipogon</name>
    <name type="common">Brownbeard rice</name>
    <name type="synonym">Asian wild rice</name>
    <dbReference type="NCBI Taxonomy" id="4529"/>
    <lineage>
        <taxon>Eukaryota</taxon>
        <taxon>Viridiplantae</taxon>
        <taxon>Streptophyta</taxon>
        <taxon>Embryophyta</taxon>
        <taxon>Tracheophyta</taxon>
        <taxon>Spermatophyta</taxon>
        <taxon>Magnoliopsida</taxon>
        <taxon>Liliopsida</taxon>
        <taxon>Poales</taxon>
        <taxon>Poaceae</taxon>
        <taxon>BOP clade</taxon>
        <taxon>Oryzoideae</taxon>
        <taxon>Oryzeae</taxon>
        <taxon>Oryzinae</taxon>
        <taxon>Oryza</taxon>
    </lineage>
</organism>
<sequence>MSACHVITISLFPFDLSLGWRLCLSIFNQIHLRHNKFCVKNFSITTNGLGLVNPDRVFSFYDELHAYLASTGIDGVKSIHPMAEYHAAARAVGGCAIYVSDKPGNHDFNLLKKLVLPDGSILRTKLPEMPCHDDPV</sequence>
<dbReference type="PANTHER" id="PTHR31268">
    <property type="match status" value="1"/>
</dbReference>
<dbReference type="Gramene" id="ORUFI08G13250.1">
    <property type="protein sequence ID" value="ORUFI08G13250.1"/>
    <property type="gene ID" value="ORUFI08G13250"/>
</dbReference>